<keyword evidence="2" id="KW-1133">Transmembrane helix</keyword>
<evidence type="ECO:0000256" key="2">
    <source>
        <dbReference type="SAM" id="Phobius"/>
    </source>
</evidence>
<organism evidence="3 4">
    <name type="scientific">Sanguibacter antarcticus</name>
    <dbReference type="NCBI Taxonomy" id="372484"/>
    <lineage>
        <taxon>Bacteria</taxon>
        <taxon>Bacillati</taxon>
        <taxon>Actinomycetota</taxon>
        <taxon>Actinomycetes</taxon>
        <taxon>Micrococcales</taxon>
        <taxon>Sanguibacteraceae</taxon>
        <taxon>Sanguibacter</taxon>
    </lineage>
</organism>
<evidence type="ECO:0000313" key="4">
    <source>
        <dbReference type="Proteomes" id="UP000225548"/>
    </source>
</evidence>
<keyword evidence="3" id="KW-0132">Cell division</keyword>
<feature type="region of interest" description="Disordered" evidence="1">
    <location>
        <begin position="1"/>
        <end position="29"/>
    </location>
</feature>
<keyword evidence="4" id="KW-1185">Reference proteome</keyword>
<comment type="caution">
    <text evidence="3">The sequence shown here is derived from an EMBL/GenBank/DDBJ whole genome shotgun (WGS) entry which is preliminary data.</text>
</comment>
<dbReference type="GO" id="GO:0051301">
    <property type="term" value="P:cell division"/>
    <property type="evidence" value="ECO:0007669"/>
    <property type="project" value="UniProtKB-KW"/>
</dbReference>
<keyword evidence="2" id="KW-0812">Transmembrane</keyword>
<dbReference type="Proteomes" id="UP000225548">
    <property type="component" value="Unassembled WGS sequence"/>
</dbReference>
<reference evidence="3 4" key="1">
    <citation type="submission" date="2017-10" db="EMBL/GenBank/DDBJ databases">
        <title>Sequencing the genomes of 1000 actinobacteria strains.</title>
        <authorList>
            <person name="Klenk H.-P."/>
        </authorList>
    </citation>
    <scope>NUCLEOTIDE SEQUENCE [LARGE SCALE GENOMIC DNA]</scope>
    <source>
        <strain evidence="3 4">DSM 18966</strain>
    </source>
</reference>
<keyword evidence="3" id="KW-0131">Cell cycle</keyword>
<dbReference type="RefSeq" id="WP_098454675.1">
    <property type="nucleotide sequence ID" value="NZ_PDJG01000001.1"/>
</dbReference>
<dbReference type="AlphaFoldDB" id="A0A2A9E5M2"/>
<evidence type="ECO:0000313" key="3">
    <source>
        <dbReference type="EMBL" id="PFG33470.1"/>
    </source>
</evidence>
<dbReference type="OrthoDB" id="5148572at2"/>
<dbReference type="EMBL" id="PDJG01000001">
    <property type="protein sequence ID" value="PFG33470.1"/>
    <property type="molecule type" value="Genomic_DNA"/>
</dbReference>
<evidence type="ECO:0000256" key="1">
    <source>
        <dbReference type="SAM" id="MobiDB-lite"/>
    </source>
</evidence>
<accession>A0A2A9E5M2</accession>
<sequence length="141" mass="14818">MSTAHASAARNLPHHDRPAPLSRPSEAPPRLRLVQAPAQARSRAPFVLACIGLLTGALLGTLVLNTAMADGAYEAQSLQRELADEAETTDILNERLDALTSPQALAQRATDLGMVRVSEPPVLRLSDQTIIGGAAQPVAGQ</sequence>
<keyword evidence="2" id="KW-0472">Membrane</keyword>
<name>A0A2A9E5M2_9MICO</name>
<feature type="transmembrane region" description="Helical" evidence="2">
    <location>
        <begin position="46"/>
        <end position="68"/>
    </location>
</feature>
<gene>
    <name evidence="3" type="ORF">ATL42_1347</name>
</gene>
<protein>
    <submittedName>
        <fullName evidence="3">Cell division protein FtsI (Penicillin-binding protein 3)</fullName>
    </submittedName>
</protein>
<proteinExistence type="predicted"/>